<dbReference type="AlphaFoldDB" id="A0AAW0Q5Z6"/>
<gene>
    <name evidence="2" type="ORF">PG999_013998</name>
</gene>
<sequence length="177" mass="19399">MICVGAFFIRRHIHRKKKRAALNDEAMQSDSSSEMPGAKDNEHNPMRSIEPRPLTWGDNEGGLRDPSQKQMEILQGAAGTIVNVKATDLPGSASLGNIRELEATSRPDDGLAELPGGSAPDVGTRGELEAATVRYDQKPPKSSHSHHRDVFVDAPERMTPRHSMDDRRQQPTELGAT</sequence>
<evidence type="ECO:0000313" key="3">
    <source>
        <dbReference type="Proteomes" id="UP001392437"/>
    </source>
</evidence>
<dbReference type="EMBL" id="JAQQWP010000011">
    <property type="protein sequence ID" value="KAK8095976.1"/>
    <property type="molecule type" value="Genomic_DNA"/>
</dbReference>
<feature type="compositionally biased region" description="Basic and acidic residues" evidence="1">
    <location>
        <begin position="148"/>
        <end position="170"/>
    </location>
</feature>
<evidence type="ECO:0000313" key="2">
    <source>
        <dbReference type="EMBL" id="KAK8095976.1"/>
    </source>
</evidence>
<feature type="region of interest" description="Disordered" evidence="1">
    <location>
        <begin position="88"/>
        <end position="177"/>
    </location>
</feature>
<name>A0AAW0Q5Z6_9PEZI</name>
<dbReference type="Proteomes" id="UP001392437">
    <property type="component" value="Unassembled WGS sequence"/>
</dbReference>
<protein>
    <submittedName>
        <fullName evidence="2">Uncharacterized protein</fullName>
    </submittedName>
</protein>
<comment type="caution">
    <text evidence="2">The sequence shown here is derived from an EMBL/GenBank/DDBJ whole genome shotgun (WGS) entry which is preliminary data.</text>
</comment>
<accession>A0AAW0Q5Z6</accession>
<feature type="region of interest" description="Disordered" evidence="1">
    <location>
        <begin position="18"/>
        <end position="66"/>
    </location>
</feature>
<feature type="compositionally biased region" description="Basic and acidic residues" evidence="1">
    <location>
        <begin position="99"/>
        <end position="109"/>
    </location>
</feature>
<reference evidence="2 3" key="1">
    <citation type="submission" date="2023-01" db="EMBL/GenBank/DDBJ databases">
        <title>Analysis of 21 Apiospora genomes using comparative genomics revels a genus with tremendous synthesis potential of carbohydrate active enzymes and secondary metabolites.</title>
        <authorList>
            <person name="Sorensen T."/>
        </authorList>
    </citation>
    <scope>NUCLEOTIDE SEQUENCE [LARGE SCALE GENOMIC DNA]</scope>
    <source>
        <strain evidence="2 3">CBS 117206</strain>
    </source>
</reference>
<proteinExistence type="predicted"/>
<evidence type="ECO:0000256" key="1">
    <source>
        <dbReference type="SAM" id="MobiDB-lite"/>
    </source>
</evidence>
<keyword evidence="3" id="KW-1185">Reference proteome</keyword>
<organism evidence="2 3">
    <name type="scientific">Apiospora kogelbergensis</name>
    <dbReference type="NCBI Taxonomy" id="1337665"/>
    <lineage>
        <taxon>Eukaryota</taxon>
        <taxon>Fungi</taxon>
        <taxon>Dikarya</taxon>
        <taxon>Ascomycota</taxon>
        <taxon>Pezizomycotina</taxon>
        <taxon>Sordariomycetes</taxon>
        <taxon>Xylariomycetidae</taxon>
        <taxon>Amphisphaeriales</taxon>
        <taxon>Apiosporaceae</taxon>
        <taxon>Apiospora</taxon>
    </lineage>
</organism>